<dbReference type="InterPro" id="IPR005122">
    <property type="entry name" value="Uracil-DNA_glycosylase-like"/>
</dbReference>
<evidence type="ECO:0000259" key="1">
    <source>
        <dbReference type="SMART" id="SM00986"/>
    </source>
</evidence>
<accession>A0A2T3J9Q2</accession>
<dbReference type="PANTHER" id="PTHR42160:SF1">
    <property type="entry name" value="URACIL-DNA GLYCOSYLASE SUPERFAMILY PROTEIN"/>
    <property type="match status" value="1"/>
</dbReference>
<dbReference type="SMART" id="SM00986">
    <property type="entry name" value="UDG"/>
    <property type="match status" value="1"/>
</dbReference>
<name>A0A2T3J9Q2_9GAMM</name>
<reference evidence="2 3" key="1">
    <citation type="submission" date="2018-01" db="EMBL/GenBank/DDBJ databases">
        <title>Whole genome sequencing of Histamine producing bacteria.</title>
        <authorList>
            <person name="Butler K."/>
        </authorList>
    </citation>
    <scope>NUCLEOTIDE SEQUENCE [LARGE SCALE GENOMIC DNA]</scope>
    <source>
        <strain evidence="2 3">JCM 12947</strain>
    </source>
</reference>
<dbReference type="AlphaFoldDB" id="A0A2T3J9Q2"/>
<evidence type="ECO:0000313" key="3">
    <source>
        <dbReference type="Proteomes" id="UP000240987"/>
    </source>
</evidence>
<dbReference type="SUPFAM" id="SSF52141">
    <property type="entry name" value="Uracil-DNA glycosylase-like"/>
    <property type="match status" value="1"/>
</dbReference>
<comment type="caution">
    <text evidence="2">The sequence shown here is derived from an EMBL/GenBank/DDBJ whole genome shotgun (WGS) entry which is preliminary data.</text>
</comment>
<organism evidence="2 3">
    <name type="scientific">Photobacterium frigidiphilum</name>
    <dbReference type="NCBI Taxonomy" id="264736"/>
    <lineage>
        <taxon>Bacteria</taxon>
        <taxon>Pseudomonadati</taxon>
        <taxon>Pseudomonadota</taxon>
        <taxon>Gammaproteobacteria</taxon>
        <taxon>Vibrionales</taxon>
        <taxon>Vibrionaceae</taxon>
        <taxon>Photobacterium</taxon>
    </lineage>
</organism>
<dbReference type="CDD" id="cd10033">
    <property type="entry name" value="UDG_like"/>
    <property type="match status" value="1"/>
</dbReference>
<dbReference type="Proteomes" id="UP000240987">
    <property type="component" value="Unassembled WGS sequence"/>
</dbReference>
<dbReference type="SMART" id="SM00987">
    <property type="entry name" value="UreE_C"/>
    <property type="match status" value="1"/>
</dbReference>
<protein>
    <submittedName>
        <fullName evidence="2">IclR family transcriptional regulator</fullName>
    </submittedName>
</protein>
<dbReference type="RefSeq" id="WP_107244652.1">
    <property type="nucleotide sequence ID" value="NZ_PYMJ01000029.1"/>
</dbReference>
<sequence length="204" mass="23776">MAKHLDNMLDQIRHCEICKDHLLAGPRPIIQAHSQARLMIIGQAPGLKVHETGTPWNDPSGDRLRRWLNLDKDTFYDAQQIAIMPMGLCYPGKGKSGDLPPRPECAPQWHHQVLPLLPNIGMTLVIGQYAQNYYLDNKPKTLTETVRAWRQWAPQYIPMPHPSPRNTLWLKRNPWFEEDVVPYIREYVHQHLDKQRIEVTNDKK</sequence>
<evidence type="ECO:0000313" key="2">
    <source>
        <dbReference type="EMBL" id="PSU45542.1"/>
    </source>
</evidence>
<feature type="domain" description="Uracil-DNA glycosylase-like" evidence="1">
    <location>
        <begin position="29"/>
        <end position="185"/>
    </location>
</feature>
<dbReference type="PANTHER" id="PTHR42160">
    <property type="entry name" value="URACIL-DNA GLYCOSYLASE SUPERFAMILY PROTEIN"/>
    <property type="match status" value="1"/>
</dbReference>
<dbReference type="InterPro" id="IPR036895">
    <property type="entry name" value="Uracil-DNA_glycosylase-like_sf"/>
</dbReference>
<gene>
    <name evidence="2" type="ORF">C9J12_21965</name>
</gene>
<proteinExistence type="predicted"/>
<dbReference type="Pfam" id="PF03167">
    <property type="entry name" value="UDG"/>
    <property type="match status" value="1"/>
</dbReference>
<dbReference type="InterPro" id="IPR047124">
    <property type="entry name" value="HI_0220.2"/>
</dbReference>
<dbReference type="Gene3D" id="3.40.470.10">
    <property type="entry name" value="Uracil-DNA glycosylase-like domain"/>
    <property type="match status" value="1"/>
</dbReference>
<dbReference type="OrthoDB" id="9789139at2"/>
<keyword evidence="3" id="KW-1185">Reference proteome</keyword>
<dbReference type="EMBL" id="PYMJ01000029">
    <property type="protein sequence ID" value="PSU45542.1"/>
    <property type="molecule type" value="Genomic_DNA"/>
</dbReference>